<gene>
    <name evidence="5" type="ORF">FB45DRAFT_860691</name>
</gene>
<feature type="region of interest" description="Disordered" evidence="3">
    <location>
        <begin position="75"/>
        <end position="138"/>
    </location>
</feature>
<evidence type="ECO:0000313" key="5">
    <source>
        <dbReference type="EMBL" id="KAJ7647542.1"/>
    </source>
</evidence>
<comment type="subcellular location">
    <subcellularLocation>
        <location evidence="1">Nucleus</location>
    </subcellularLocation>
</comment>
<feature type="compositionally biased region" description="Low complexity" evidence="3">
    <location>
        <begin position="119"/>
        <end position="133"/>
    </location>
</feature>
<dbReference type="CDD" id="cd12148">
    <property type="entry name" value="fungal_TF_MHR"/>
    <property type="match status" value="1"/>
</dbReference>
<feature type="compositionally biased region" description="Basic and acidic residues" evidence="3">
    <location>
        <begin position="75"/>
        <end position="85"/>
    </location>
</feature>
<feature type="region of interest" description="Disordered" evidence="3">
    <location>
        <begin position="35"/>
        <end position="55"/>
    </location>
</feature>
<dbReference type="InterPro" id="IPR007219">
    <property type="entry name" value="XnlR_reg_dom"/>
</dbReference>
<keyword evidence="6" id="KW-1185">Reference proteome</keyword>
<feature type="compositionally biased region" description="Polar residues" evidence="3">
    <location>
        <begin position="106"/>
        <end position="118"/>
    </location>
</feature>
<keyword evidence="2" id="KW-0539">Nucleus</keyword>
<evidence type="ECO:0000313" key="6">
    <source>
        <dbReference type="Proteomes" id="UP001221142"/>
    </source>
</evidence>
<evidence type="ECO:0000259" key="4">
    <source>
        <dbReference type="SMART" id="SM00906"/>
    </source>
</evidence>
<dbReference type="PANTHER" id="PTHR31001">
    <property type="entry name" value="UNCHARACTERIZED TRANSCRIPTIONAL REGULATORY PROTEIN"/>
    <property type="match status" value="1"/>
</dbReference>
<evidence type="ECO:0000256" key="3">
    <source>
        <dbReference type="SAM" id="MobiDB-lite"/>
    </source>
</evidence>
<dbReference type="EMBL" id="JARKIF010000002">
    <property type="protein sequence ID" value="KAJ7647542.1"/>
    <property type="molecule type" value="Genomic_DNA"/>
</dbReference>
<comment type="caution">
    <text evidence="5">The sequence shown here is derived from an EMBL/GenBank/DDBJ whole genome shotgun (WGS) entry which is preliminary data.</text>
</comment>
<name>A0AAD7CFX8_9AGAR</name>
<dbReference type="GO" id="GO:0005634">
    <property type="term" value="C:nucleus"/>
    <property type="evidence" value="ECO:0007669"/>
    <property type="project" value="UniProtKB-SubCell"/>
</dbReference>
<organism evidence="5 6">
    <name type="scientific">Roridomyces roridus</name>
    <dbReference type="NCBI Taxonomy" id="1738132"/>
    <lineage>
        <taxon>Eukaryota</taxon>
        <taxon>Fungi</taxon>
        <taxon>Dikarya</taxon>
        <taxon>Basidiomycota</taxon>
        <taxon>Agaricomycotina</taxon>
        <taxon>Agaricomycetes</taxon>
        <taxon>Agaricomycetidae</taxon>
        <taxon>Agaricales</taxon>
        <taxon>Marasmiineae</taxon>
        <taxon>Mycenaceae</taxon>
        <taxon>Roridomyces</taxon>
    </lineage>
</organism>
<evidence type="ECO:0000256" key="1">
    <source>
        <dbReference type="ARBA" id="ARBA00004123"/>
    </source>
</evidence>
<dbReference type="Proteomes" id="UP001221142">
    <property type="component" value="Unassembled WGS sequence"/>
</dbReference>
<dbReference type="SMART" id="SM00906">
    <property type="entry name" value="Fungal_trans"/>
    <property type="match status" value="1"/>
</dbReference>
<protein>
    <recommendedName>
        <fullName evidence="4">Xylanolytic transcriptional activator regulatory domain-containing protein</fullName>
    </recommendedName>
</protein>
<dbReference type="PANTHER" id="PTHR31001:SF88">
    <property type="entry name" value="TRANSCRIPTION FACTOR PDR3"/>
    <property type="match status" value="1"/>
</dbReference>
<proteinExistence type="predicted"/>
<evidence type="ECO:0000256" key="2">
    <source>
        <dbReference type="ARBA" id="ARBA00023242"/>
    </source>
</evidence>
<feature type="compositionally biased region" description="Low complexity" evidence="3">
    <location>
        <begin position="86"/>
        <end position="105"/>
    </location>
</feature>
<dbReference type="Pfam" id="PF04082">
    <property type="entry name" value="Fungal_trans"/>
    <property type="match status" value="1"/>
</dbReference>
<dbReference type="AlphaFoldDB" id="A0AAD7CFX8"/>
<dbReference type="GO" id="GO:0008270">
    <property type="term" value="F:zinc ion binding"/>
    <property type="evidence" value="ECO:0007669"/>
    <property type="project" value="InterPro"/>
</dbReference>
<dbReference type="GO" id="GO:0003677">
    <property type="term" value="F:DNA binding"/>
    <property type="evidence" value="ECO:0007669"/>
    <property type="project" value="InterPro"/>
</dbReference>
<reference evidence="5" key="1">
    <citation type="submission" date="2023-03" db="EMBL/GenBank/DDBJ databases">
        <title>Massive genome expansion in bonnet fungi (Mycena s.s.) driven by repeated elements and novel gene families across ecological guilds.</title>
        <authorList>
            <consortium name="Lawrence Berkeley National Laboratory"/>
            <person name="Harder C.B."/>
            <person name="Miyauchi S."/>
            <person name="Viragh M."/>
            <person name="Kuo A."/>
            <person name="Thoen E."/>
            <person name="Andreopoulos B."/>
            <person name="Lu D."/>
            <person name="Skrede I."/>
            <person name="Drula E."/>
            <person name="Henrissat B."/>
            <person name="Morin E."/>
            <person name="Kohler A."/>
            <person name="Barry K."/>
            <person name="LaButti K."/>
            <person name="Morin E."/>
            <person name="Salamov A."/>
            <person name="Lipzen A."/>
            <person name="Mereny Z."/>
            <person name="Hegedus B."/>
            <person name="Baldrian P."/>
            <person name="Stursova M."/>
            <person name="Weitz H."/>
            <person name="Taylor A."/>
            <person name="Grigoriev I.V."/>
            <person name="Nagy L.G."/>
            <person name="Martin F."/>
            <person name="Kauserud H."/>
        </authorList>
    </citation>
    <scope>NUCLEOTIDE SEQUENCE</scope>
    <source>
        <strain evidence="5">9284</strain>
    </source>
</reference>
<dbReference type="InterPro" id="IPR050613">
    <property type="entry name" value="Sec_Metabolite_Reg"/>
</dbReference>
<sequence length="764" mass="85392">MPPTPDTGKKEKKTRRRLRLSCVECTKRRQTFRGAIESFPAASRPPIVPPPGTSDASIQLLSARIASLEQTVVAERLRNRPRPDNSLDTLSQTSPQSSSRGLSLSNEYSPHTSVVSLHSASNPNSPYSSPEPYSQEDESECIITPLPDTVYHTVSSLTQQSIAHFGEFIGRASSLSALYSISSKASPRLLHVPSTESSVLFQSVPHSETASASVLRLIHALPSSSIVTSLCQSFFKDANWRYGIPEQWFHGICNDMWSSLGYPVSQPQINPNWLSLCSPFSPSRLVMALNRRATCRARSSSFLMLWRPVESARARTWLDHPLRGPLPPRDRCSPVWQFRSCATTLLKEGVSAKLGSSSATLSSARKLWVCTGTPTQCDWQKMSEDMMSEDEKLLRRRAWWGMFIWERMYALVLGRPTVIRSETSDVVVPAPINPDGTRNFFNVYQRAFIQLLHLVGETVEKCFGIAPPVSAIIWELDRKFELWDSQLPSEFHSEYRSEYQTMSDDLDAQDSVALSRQRYTLSTWYLLCRSKLHLSLLTSQDDPAFMGVWGGHGTRKRSRNLCVSLASDLIRLQCDAHTNATRCRNEQTHDSVLTGSNWCFSGCFSLFEGAVTLTSLLPENSWQGRPGDPDTLVHQAAMLLTQVASEEQSTGAIAQMGGEALMALVQELCSRAGTESDLHRIPTNLAGFTSTPFITNMASTTPTYEWYSPETAFGLSTEYISQSTEGKEVPRYNLEPMRFPMLMSYEDGKSYENKLMSYESSVRA</sequence>
<feature type="domain" description="Xylanolytic transcriptional activator regulatory" evidence="4">
    <location>
        <begin position="357"/>
        <end position="435"/>
    </location>
</feature>
<dbReference type="GO" id="GO:0006351">
    <property type="term" value="P:DNA-templated transcription"/>
    <property type="evidence" value="ECO:0007669"/>
    <property type="project" value="InterPro"/>
</dbReference>
<accession>A0AAD7CFX8</accession>